<sequence>MRQFSFLEAGYFGVPPFLCPRKGLTQRNTAMKLHFDHALVARLLAHAQAASEHSPTYDQLVDPVFLKAGVSSRHPTGADVDRTKIPAGLMLVGDHGVYLMSNGYPGFSDAEGQANLVAYAVEADPRTCPDDWYDVKRASFGGDDGAEFLSADTIRKALEATAGSRLWIDVTPAQISCPYLASPKTP</sequence>
<reference evidence="1 2" key="1">
    <citation type="journal article" date="2011" name="J. Bacteriol.">
        <title>Complete genome sequence of NBRC 3288, a unique cellulose-nonproducing strain of Gluconacetobacter xylinus isolated from vinegar.</title>
        <authorList>
            <person name="Ogino H."/>
            <person name="Azuma Y."/>
            <person name="Hosoyama A."/>
            <person name="Nakazawa H."/>
            <person name="Matsutani M."/>
            <person name="Hasegawa A."/>
            <person name="Otsuyama K."/>
            <person name="Matsushita K."/>
            <person name="Fujita N."/>
            <person name="Shirai M."/>
        </authorList>
    </citation>
    <scope>NUCLEOTIDE SEQUENCE [LARGE SCALE GENOMIC DNA]</scope>
    <source>
        <strain evidence="2">NBRC 3288 / BCRC 11682 / LMG 1693</strain>
        <plasmid evidence="1 2">pGXY010</plasmid>
    </source>
</reference>
<protein>
    <recommendedName>
        <fullName evidence="3">DUF3085 domain-containing protein</fullName>
    </recommendedName>
</protein>
<dbReference type="Pfam" id="PF11284">
    <property type="entry name" value="DUF3085"/>
    <property type="match status" value="1"/>
</dbReference>
<name>G2I7T2_KOMMN</name>
<evidence type="ECO:0000313" key="1">
    <source>
        <dbReference type="EMBL" id="BAK85975.1"/>
    </source>
</evidence>
<evidence type="ECO:0008006" key="3">
    <source>
        <dbReference type="Google" id="ProtNLM"/>
    </source>
</evidence>
<dbReference type="KEGG" id="gxy:GLX_28210"/>
<dbReference type="PATRIC" id="fig|634177.7.peg.3137"/>
<keyword evidence="1" id="KW-0614">Plasmid</keyword>
<dbReference type="eggNOG" id="ENOG5033AZ4">
    <property type="taxonomic scope" value="Bacteria"/>
</dbReference>
<dbReference type="EMBL" id="AP012160">
    <property type="protein sequence ID" value="BAK85975.1"/>
    <property type="molecule type" value="Genomic_DNA"/>
</dbReference>
<dbReference type="HOGENOM" id="CLU_1560926_0_0_5"/>
<proteinExistence type="predicted"/>
<gene>
    <name evidence="1" type="ordered locus">GLX_28210</name>
</gene>
<evidence type="ECO:0000313" key="2">
    <source>
        <dbReference type="Proteomes" id="UP000009044"/>
    </source>
</evidence>
<dbReference type="AlphaFoldDB" id="G2I7T2"/>
<accession>G2I7T2</accession>
<organism evidence="1 2">
    <name type="scientific">Komagataeibacter medellinensis (strain NBRC 3288 / BCRC 11682 / LMG 1693 / Kondo 51)</name>
    <name type="common">Gluconacetobacter medellinensis</name>
    <dbReference type="NCBI Taxonomy" id="634177"/>
    <lineage>
        <taxon>Bacteria</taxon>
        <taxon>Pseudomonadati</taxon>
        <taxon>Pseudomonadota</taxon>
        <taxon>Alphaproteobacteria</taxon>
        <taxon>Acetobacterales</taxon>
        <taxon>Acetobacteraceae</taxon>
        <taxon>Komagataeibacter</taxon>
    </lineage>
</organism>
<dbReference type="Proteomes" id="UP000009044">
    <property type="component" value="Plasmid pGXY010"/>
</dbReference>
<geneLocation type="plasmid" evidence="1 2">
    <name>pGXY010</name>
</geneLocation>
<dbReference type="InterPro" id="IPR021436">
    <property type="entry name" value="DUF3085"/>
</dbReference>